<dbReference type="RefSeq" id="WP_381537878.1">
    <property type="nucleotide sequence ID" value="NZ_JBHUGI010000027.1"/>
</dbReference>
<gene>
    <name evidence="1" type="ORF">ACFSFY_10545</name>
</gene>
<reference evidence="2" key="1">
    <citation type="journal article" date="2019" name="Int. J. Syst. Evol. Microbiol.">
        <title>The Global Catalogue of Microorganisms (GCM) 10K type strain sequencing project: providing services to taxonomists for standard genome sequencing and annotation.</title>
        <authorList>
            <consortium name="The Broad Institute Genomics Platform"/>
            <consortium name="The Broad Institute Genome Sequencing Center for Infectious Disease"/>
            <person name="Wu L."/>
            <person name="Ma J."/>
        </authorList>
    </citation>
    <scope>NUCLEOTIDE SEQUENCE [LARGE SCALE GENOMIC DNA]</scope>
    <source>
        <strain evidence="2">CGMCC 4.7177</strain>
    </source>
</reference>
<name>A0ABW4SG82_9BACL</name>
<organism evidence="1 2">
    <name type="scientific">Sporosarcina siberiensis</name>
    <dbReference type="NCBI Taxonomy" id="1365606"/>
    <lineage>
        <taxon>Bacteria</taxon>
        <taxon>Bacillati</taxon>
        <taxon>Bacillota</taxon>
        <taxon>Bacilli</taxon>
        <taxon>Bacillales</taxon>
        <taxon>Caryophanaceae</taxon>
        <taxon>Sporosarcina</taxon>
    </lineage>
</organism>
<protein>
    <submittedName>
        <fullName evidence="1">SDR family NAD(P)-dependent oxidoreductase</fullName>
    </submittedName>
</protein>
<dbReference type="SUPFAM" id="SSF51735">
    <property type="entry name" value="NAD(P)-binding Rossmann-fold domains"/>
    <property type="match status" value="1"/>
</dbReference>
<dbReference type="Gene3D" id="3.40.50.720">
    <property type="entry name" value="NAD(P)-binding Rossmann-like Domain"/>
    <property type="match status" value="1"/>
</dbReference>
<evidence type="ECO:0000313" key="2">
    <source>
        <dbReference type="Proteomes" id="UP001597218"/>
    </source>
</evidence>
<accession>A0ABW4SG82</accession>
<comment type="caution">
    <text evidence="1">The sequence shown here is derived from an EMBL/GenBank/DDBJ whole genome shotgun (WGS) entry which is preliminary data.</text>
</comment>
<dbReference type="EMBL" id="JBHUGI010000027">
    <property type="protein sequence ID" value="MFD1928488.1"/>
    <property type="molecule type" value="Genomic_DNA"/>
</dbReference>
<dbReference type="Pfam" id="PF00106">
    <property type="entry name" value="adh_short"/>
    <property type="match status" value="1"/>
</dbReference>
<sequence>MKTKSFSLRERYGRLDVLVNNAGMHQGALIEDIPTERFELMTKILLVVPFMATKLAPNRNES</sequence>
<keyword evidence="2" id="KW-1185">Reference proteome</keyword>
<dbReference type="InterPro" id="IPR036291">
    <property type="entry name" value="NAD(P)-bd_dom_sf"/>
</dbReference>
<proteinExistence type="predicted"/>
<evidence type="ECO:0000313" key="1">
    <source>
        <dbReference type="EMBL" id="MFD1928488.1"/>
    </source>
</evidence>
<dbReference type="Proteomes" id="UP001597218">
    <property type="component" value="Unassembled WGS sequence"/>
</dbReference>
<dbReference type="InterPro" id="IPR002347">
    <property type="entry name" value="SDR_fam"/>
</dbReference>